<keyword evidence="18" id="KW-0282">Flagellum</keyword>
<dbReference type="GO" id="GO:0016887">
    <property type="term" value="F:ATP hydrolysis activity"/>
    <property type="evidence" value="ECO:0007669"/>
    <property type="project" value="InterPro"/>
</dbReference>
<evidence type="ECO:0000256" key="5">
    <source>
        <dbReference type="ARBA" id="ARBA00022448"/>
    </source>
</evidence>
<dbReference type="InterPro" id="IPR050053">
    <property type="entry name" value="ATPase_alpha/beta_chains"/>
</dbReference>
<keyword evidence="18" id="KW-0966">Cell projection</keyword>
<dbReference type="RefSeq" id="WP_244661866.1">
    <property type="nucleotide sequence ID" value="NZ_CP050296.1"/>
</dbReference>
<gene>
    <name evidence="18" type="primary">fliI</name>
    <name evidence="18" type="ORF">HB778_07690</name>
</gene>
<evidence type="ECO:0000256" key="11">
    <source>
        <dbReference type="ARBA" id="ARBA00022927"/>
    </source>
</evidence>
<protein>
    <recommendedName>
        <fullName evidence="4">Flagellum-specific ATP synthase</fullName>
        <ecNumber evidence="3">7.1.2.2</ecNumber>
    </recommendedName>
</protein>
<evidence type="ECO:0000256" key="1">
    <source>
        <dbReference type="ARBA" id="ARBA00004496"/>
    </source>
</evidence>
<dbReference type="AlphaFoldDB" id="A0A7G6SPS3"/>
<evidence type="ECO:0000313" key="18">
    <source>
        <dbReference type="EMBL" id="QND56505.1"/>
    </source>
</evidence>
<dbReference type="InterPro" id="IPR000194">
    <property type="entry name" value="ATPase_F1/V1/A1_a/bsu_nucl-bd"/>
</dbReference>
<keyword evidence="15" id="KW-0066">ATP synthesis</keyword>
<dbReference type="GO" id="GO:0009288">
    <property type="term" value="C:bacterial-type flagellum"/>
    <property type="evidence" value="ECO:0007669"/>
    <property type="project" value="InterPro"/>
</dbReference>
<feature type="region of interest" description="Disordered" evidence="16">
    <location>
        <begin position="445"/>
        <end position="471"/>
    </location>
</feature>
<evidence type="ECO:0000256" key="2">
    <source>
        <dbReference type="ARBA" id="ARBA00008936"/>
    </source>
</evidence>
<evidence type="ECO:0000256" key="9">
    <source>
        <dbReference type="ARBA" id="ARBA00022795"/>
    </source>
</evidence>
<keyword evidence="18" id="KW-0969">Cilium</keyword>
<keyword evidence="5" id="KW-0813">Transport</keyword>
<keyword evidence="12" id="KW-1278">Translocase</keyword>
<evidence type="ECO:0000259" key="17">
    <source>
        <dbReference type="SMART" id="SM00382"/>
    </source>
</evidence>
<keyword evidence="14" id="KW-1006">Bacterial flagellum protein export</keyword>
<evidence type="ECO:0000256" key="12">
    <source>
        <dbReference type="ARBA" id="ARBA00022967"/>
    </source>
</evidence>
<dbReference type="GO" id="GO:0044781">
    <property type="term" value="P:bacterial-type flagellum organization"/>
    <property type="evidence" value="ECO:0007669"/>
    <property type="project" value="UniProtKB-KW"/>
</dbReference>
<comment type="similarity">
    <text evidence="2">Belongs to the ATPase alpha/beta chains family.</text>
</comment>
<evidence type="ECO:0000256" key="14">
    <source>
        <dbReference type="ARBA" id="ARBA00023225"/>
    </source>
</evidence>
<dbReference type="GO" id="GO:0046933">
    <property type="term" value="F:proton-transporting ATP synthase activity, rotational mechanism"/>
    <property type="evidence" value="ECO:0007669"/>
    <property type="project" value="TreeGrafter"/>
</dbReference>
<keyword evidence="8" id="KW-0375">Hydrogen ion transport</keyword>
<dbReference type="GO" id="GO:0005524">
    <property type="term" value="F:ATP binding"/>
    <property type="evidence" value="ECO:0007669"/>
    <property type="project" value="UniProtKB-KW"/>
</dbReference>
<evidence type="ECO:0000256" key="15">
    <source>
        <dbReference type="ARBA" id="ARBA00023310"/>
    </source>
</evidence>
<dbReference type="InterPro" id="IPR003593">
    <property type="entry name" value="AAA+_ATPase"/>
</dbReference>
<dbReference type="GO" id="GO:0030254">
    <property type="term" value="P:protein secretion by the type III secretion system"/>
    <property type="evidence" value="ECO:0007669"/>
    <property type="project" value="InterPro"/>
</dbReference>
<keyword evidence="9" id="KW-1005">Bacterial flagellum biogenesis</keyword>
<keyword evidence="6" id="KW-0963">Cytoplasm</keyword>
<evidence type="ECO:0000256" key="3">
    <source>
        <dbReference type="ARBA" id="ARBA00012473"/>
    </source>
</evidence>
<reference evidence="19" key="1">
    <citation type="journal article" date="2020" name="Mol. Plant Microbe">
        <title>Rhizobial microsymbionts of the narrowly endemic Oxytropis species growing in Kamchatka are characterized by significant genetic diversity and possess a set of genes that are associated with T3SS and T6SS secretion systems and can affect the development of symbiosis.</title>
        <authorList>
            <person name="Safronova V."/>
            <person name="Guro P."/>
            <person name="Sazanova A."/>
            <person name="Kuznetsova I."/>
            <person name="Belimov A."/>
            <person name="Yakubov V."/>
            <person name="Chirak E."/>
            <person name="Afonin A."/>
            <person name="Gogolev Y."/>
            <person name="Andronov E."/>
            <person name="Tikhonovich I."/>
        </authorList>
    </citation>
    <scope>NUCLEOTIDE SEQUENCE [LARGE SCALE GENOMIC DNA]</scope>
    <source>
        <strain evidence="19">583</strain>
    </source>
</reference>
<evidence type="ECO:0000256" key="4">
    <source>
        <dbReference type="ARBA" id="ARBA00020580"/>
    </source>
</evidence>
<dbReference type="GO" id="GO:0005737">
    <property type="term" value="C:cytoplasm"/>
    <property type="evidence" value="ECO:0007669"/>
    <property type="project" value="UniProtKB-SubCell"/>
</dbReference>
<evidence type="ECO:0000256" key="16">
    <source>
        <dbReference type="SAM" id="MobiDB-lite"/>
    </source>
</evidence>
<dbReference type="SMART" id="SM00382">
    <property type="entry name" value="AAA"/>
    <property type="match status" value="1"/>
</dbReference>
<dbReference type="PANTHER" id="PTHR15184:SF9">
    <property type="entry name" value="SPI-1 TYPE 3 SECRETION SYSTEM ATPASE"/>
    <property type="match status" value="1"/>
</dbReference>
<keyword evidence="13" id="KW-0406">Ion transport</keyword>
<evidence type="ECO:0000256" key="7">
    <source>
        <dbReference type="ARBA" id="ARBA00022741"/>
    </source>
</evidence>
<dbReference type="Proteomes" id="UP000515465">
    <property type="component" value="Chromosome"/>
</dbReference>
<dbReference type="PANTHER" id="PTHR15184">
    <property type="entry name" value="ATP SYNTHASE"/>
    <property type="match status" value="1"/>
</dbReference>
<dbReference type="Pfam" id="PF00006">
    <property type="entry name" value="ATP-synt_ab"/>
    <property type="match status" value="1"/>
</dbReference>
<accession>A0A7G6SPS3</accession>
<dbReference type="NCBIfam" id="TIGR01026">
    <property type="entry name" value="fliI_yscN"/>
    <property type="match status" value="1"/>
</dbReference>
<dbReference type="SUPFAM" id="SSF52540">
    <property type="entry name" value="P-loop containing nucleoside triphosphate hydrolases"/>
    <property type="match status" value="1"/>
</dbReference>
<dbReference type="InterPro" id="IPR040627">
    <property type="entry name" value="T3SS_ATPase_C"/>
</dbReference>
<dbReference type="Gene3D" id="3.40.50.12240">
    <property type="match status" value="1"/>
</dbReference>
<sequence>MSLDRSSIRAPERQVQPAPEDRLAALERVIRRFSNTDGLVKRGGLVTEVTPTHYKVRGLSDFARLGDMVEQRGQAGARRGEIVKISRDEIVVAPFERSADAGIGDAVFRRGPLAVAPHGSWRGRTVDALTRAIDGGPPLIRGDDLSGSATTPGAMARQRVGTAFMTGVKVIDIFTPLCFGQRMGVFAGSGVGKSTLLAMLAGADAFDTVVVALIGERGREVREFLEDTIGDSMAKTVAVVATSDESAMMRRRAPDTAMRVAEHFRDQGHRVLLVLDSITRFAHALREVATGTGEPPVARGYPASVFTELPKLLERAGPGVEGPGVEGKGSITAIISVLVDGDDHNDPVADSVRGILDGHVVLDRAIAEQGRYPPVNPLSSISRLAGKAWSVEQRALVTRLKSMISRFEDTRDIRLLGAYQGGADAELDIAVRQVPLIYEALTQSPRDRPSADPFSDLARHLKGKLNAESGD</sequence>
<dbReference type="EMBL" id="CP050296">
    <property type="protein sequence ID" value="QND56505.1"/>
    <property type="molecule type" value="Genomic_DNA"/>
</dbReference>
<dbReference type="Pfam" id="PF18269">
    <property type="entry name" value="T3SS_ATPase_C"/>
    <property type="match status" value="1"/>
</dbReference>
<evidence type="ECO:0000313" key="19">
    <source>
        <dbReference type="Proteomes" id="UP000515465"/>
    </source>
</evidence>
<organism evidence="18 19">
    <name type="scientific">Mesorhizobium huakuii</name>
    <dbReference type="NCBI Taxonomy" id="28104"/>
    <lineage>
        <taxon>Bacteria</taxon>
        <taxon>Pseudomonadati</taxon>
        <taxon>Pseudomonadota</taxon>
        <taxon>Alphaproteobacteria</taxon>
        <taxon>Hyphomicrobiales</taxon>
        <taxon>Phyllobacteriaceae</taxon>
        <taxon>Mesorhizobium</taxon>
    </lineage>
</organism>
<keyword evidence="11" id="KW-0653">Protein transport</keyword>
<dbReference type="InterPro" id="IPR022426">
    <property type="entry name" value="FliI_clade3"/>
</dbReference>
<keyword evidence="10" id="KW-0067">ATP-binding</keyword>
<evidence type="ECO:0000256" key="13">
    <source>
        <dbReference type="ARBA" id="ARBA00023065"/>
    </source>
</evidence>
<dbReference type="GO" id="GO:0030257">
    <property type="term" value="C:type III protein secretion system complex"/>
    <property type="evidence" value="ECO:0007669"/>
    <property type="project" value="InterPro"/>
</dbReference>
<evidence type="ECO:0000256" key="10">
    <source>
        <dbReference type="ARBA" id="ARBA00022840"/>
    </source>
</evidence>
<name>A0A7G6SPS3_9HYPH</name>
<dbReference type="InterPro" id="IPR005714">
    <property type="entry name" value="ATPase_T3SS_FliI/YscN"/>
</dbReference>
<dbReference type="InterPro" id="IPR027417">
    <property type="entry name" value="P-loop_NTPase"/>
</dbReference>
<comment type="subcellular location">
    <subcellularLocation>
        <location evidence="1">Cytoplasm</location>
    </subcellularLocation>
</comment>
<feature type="domain" description="AAA+ ATPase" evidence="17">
    <location>
        <begin position="179"/>
        <end position="367"/>
    </location>
</feature>
<evidence type="ECO:0000256" key="8">
    <source>
        <dbReference type="ARBA" id="ARBA00022781"/>
    </source>
</evidence>
<evidence type="ECO:0000256" key="6">
    <source>
        <dbReference type="ARBA" id="ARBA00022490"/>
    </source>
</evidence>
<proteinExistence type="inferred from homology"/>
<keyword evidence="7" id="KW-0547">Nucleotide-binding</keyword>
<dbReference type="NCBIfam" id="TIGR03498">
    <property type="entry name" value="FliI_clade3"/>
    <property type="match status" value="1"/>
</dbReference>
<dbReference type="EC" id="7.1.2.2" evidence="3"/>